<sequence length="306" mass="32986">MTLDELIQALNNSSADAREVLSKLRELLLVNGDVNFNLADGTVITAPSLPKLRQQYWDNMDSVMDRIYYVDAVNGNDSNDGSESAPFASLKKAIDSVPVGGKGLINLISDYTINNNIQIVNKDITIKVSSGKILKPSWAQDSSNDFNWLNVFNLIGRVILGISLEDGAKVVLDDTGYSTTVNIGDSSYTQFIKKASRCIGLVYVNGSSTTIKPIIELNGVNSSPVFMSAGSDHSLEFLVLKLWEVDVVVNGQGKLITAYPGAVMFFPSQASLIDNTGTISSWADLIGGIVKDGNGVPRNVLSNVIF</sequence>
<gene>
    <name evidence="1" type="ORF">ENJ40_05675</name>
</gene>
<dbReference type="SUPFAM" id="SSF51126">
    <property type="entry name" value="Pectin lyase-like"/>
    <property type="match status" value="1"/>
</dbReference>
<dbReference type="EMBL" id="DRMH01000076">
    <property type="protein sequence ID" value="HFC97929.1"/>
    <property type="molecule type" value="Genomic_DNA"/>
</dbReference>
<organism evidence="1">
    <name type="scientific">Thermosulfurimonas dismutans</name>
    <dbReference type="NCBI Taxonomy" id="999894"/>
    <lineage>
        <taxon>Bacteria</taxon>
        <taxon>Pseudomonadati</taxon>
        <taxon>Thermodesulfobacteriota</taxon>
        <taxon>Thermodesulfobacteria</taxon>
        <taxon>Thermodesulfobacteriales</taxon>
        <taxon>Thermodesulfobacteriaceae</taxon>
        <taxon>Thermosulfurimonas</taxon>
    </lineage>
</organism>
<proteinExistence type="predicted"/>
<comment type="caution">
    <text evidence="1">The sequence shown here is derived from an EMBL/GenBank/DDBJ whole genome shotgun (WGS) entry which is preliminary data.</text>
</comment>
<dbReference type="Proteomes" id="UP000886043">
    <property type="component" value="Unassembled WGS sequence"/>
</dbReference>
<protein>
    <submittedName>
        <fullName evidence="1">Uncharacterized protein</fullName>
    </submittedName>
</protein>
<dbReference type="InterPro" id="IPR011050">
    <property type="entry name" value="Pectin_lyase_fold/virulence"/>
</dbReference>
<dbReference type="Gene3D" id="2.160.20.10">
    <property type="entry name" value="Single-stranded right-handed beta-helix, Pectin lyase-like"/>
    <property type="match status" value="1"/>
</dbReference>
<reference evidence="1" key="1">
    <citation type="journal article" date="2020" name="mSystems">
        <title>Genome- and Community-Level Interaction Insights into Carbon Utilization and Element Cycling Functions of Hydrothermarchaeota in Hydrothermal Sediment.</title>
        <authorList>
            <person name="Zhou Z."/>
            <person name="Liu Y."/>
            <person name="Xu W."/>
            <person name="Pan J."/>
            <person name="Luo Z.H."/>
            <person name="Li M."/>
        </authorList>
    </citation>
    <scope>NUCLEOTIDE SEQUENCE [LARGE SCALE GENOMIC DNA]</scope>
    <source>
        <strain evidence="1">HyVt-483</strain>
    </source>
</reference>
<dbReference type="InterPro" id="IPR012334">
    <property type="entry name" value="Pectin_lyas_fold"/>
</dbReference>
<evidence type="ECO:0000313" key="1">
    <source>
        <dbReference type="EMBL" id="HFC97929.1"/>
    </source>
</evidence>
<dbReference type="AlphaFoldDB" id="A0A7C3CPW3"/>
<name>A0A7C3CPW3_9BACT</name>
<accession>A0A7C3CPW3</accession>